<protein>
    <submittedName>
        <fullName evidence="2">Uncharacterized protein</fullName>
    </submittedName>
</protein>
<evidence type="ECO:0000313" key="3">
    <source>
        <dbReference type="Proteomes" id="UP001066276"/>
    </source>
</evidence>
<dbReference type="EMBL" id="JANPWB010000012">
    <property type="protein sequence ID" value="KAJ1114035.1"/>
    <property type="molecule type" value="Genomic_DNA"/>
</dbReference>
<feature type="region of interest" description="Disordered" evidence="1">
    <location>
        <begin position="14"/>
        <end position="79"/>
    </location>
</feature>
<proteinExistence type="predicted"/>
<name>A0AAV7NMM4_PLEWA</name>
<gene>
    <name evidence="2" type="ORF">NDU88_002274</name>
</gene>
<organism evidence="2 3">
    <name type="scientific">Pleurodeles waltl</name>
    <name type="common">Iberian ribbed newt</name>
    <dbReference type="NCBI Taxonomy" id="8319"/>
    <lineage>
        <taxon>Eukaryota</taxon>
        <taxon>Metazoa</taxon>
        <taxon>Chordata</taxon>
        <taxon>Craniata</taxon>
        <taxon>Vertebrata</taxon>
        <taxon>Euteleostomi</taxon>
        <taxon>Amphibia</taxon>
        <taxon>Batrachia</taxon>
        <taxon>Caudata</taxon>
        <taxon>Salamandroidea</taxon>
        <taxon>Salamandridae</taxon>
        <taxon>Pleurodelinae</taxon>
        <taxon>Pleurodeles</taxon>
    </lineage>
</organism>
<sequence>MSKRVFAPALAKMKLQGAPPLLQQGNGSRRGSQPAAGAPGVRGDQRTNPPLRYELRDRGVPPQPRPPPRFESFRDPIEA</sequence>
<accession>A0AAV7NMM4</accession>
<evidence type="ECO:0000313" key="2">
    <source>
        <dbReference type="EMBL" id="KAJ1114035.1"/>
    </source>
</evidence>
<comment type="caution">
    <text evidence="2">The sequence shown here is derived from an EMBL/GenBank/DDBJ whole genome shotgun (WGS) entry which is preliminary data.</text>
</comment>
<reference evidence="2" key="1">
    <citation type="journal article" date="2022" name="bioRxiv">
        <title>Sequencing and chromosome-scale assembly of the giantPleurodeles waltlgenome.</title>
        <authorList>
            <person name="Brown T."/>
            <person name="Elewa A."/>
            <person name="Iarovenko S."/>
            <person name="Subramanian E."/>
            <person name="Araus A.J."/>
            <person name="Petzold A."/>
            <person name="Susuki M."/>
            <person name="Suzuki K.-i.T."/>
            <person name="Hayashi T."/>
            <person name="Toyoda A."/>
            <person name="Oliveira C."/>
            <person name="Osipova E."/>
            <person name="Leigh N.D."/>
            <person name="Simon A."/>
            <person name="Yun M.H."/>
        </authorList>
    </citation>
    <scope>NUCLEOTIDE SEQUENCE</scope>
    <source>
        <strain evidence="2">20211129_DDA</strain>
        <tissue evidence="2">Liver</tissue>
    </source>
</reference>
<dbReference type="AlphaFoldDB" id="A0AAV7NMM4"/>
<keyword evidence="3" id="KW-1185">Reference proteome</keyword>
<evidence type="ECO:0000256" key="1">
    <source>
        <dbReference type="SAM" id="MobiDB-lite"/>
    </source>
</evidence>
<dbReference type="Proteomes" id="UP001066276">
    <property type="component" value="Chromosome 8"/>
</dbReference>